<feature type="domain" description="WW" evidence="8">
    <location>
        <begin position="52"/>
        <end position="85"/>
    </location>
</feature>
<dbReference type="FunFam" id="1.10.10.440:FF:000033">
    <property type="entry name" value="Formin binding protein (FNB3)"/>
    <property type="match status" value="1"/>
</dbReference>
<evidence type="ECO:0000313" key="10">
    <source>
        <dbReference type="EMBL" id="RDW88848.1"/>
    </source>
</evidence>
<dbReference type="STRING" id="1849047.A0A3D8SSV4"/>
<dbReference type="Pfam" id="PF01846">
    <property type="entry name" value="FF"/>
    <property type="match status" value="3"/>
</dbReference>
<accession>A0A3D8SSV4</accession>
<evidence type="ECO:0000256" key="5">
    <source>
        <dbReference type="ARBA" id="ARBA00023242"/>
    </source>
</evidence>
<dbReference type="GO" id="GO:0003723">
    <property type="term" value="F:RNA binding"/>
    <property type="evidence" value="ECO:0007669"/>
    <property type="project" value="TreeGrafter"/>
</dbReference>
<dbReference type="GO" id="GO:0005685">
    <property type="term" value="C:U1 snRNP"/>
    <property type="evidence" value="ECO:0007669"/>
    <property type="project" value="TreeGrafter"/>
</dbReference>
<comment type="subcellular location">
    <subcellularLocation>
        <location evidence="1">Nucleus</location>
    </subcellularLocation>
</comment>
<dbReference type="SMART" id="SM00441">
    <property type="entry name" value="FF"/>
    <property type="match status" value="4"/>
</dbReference>
<dbReference type="PROSITE" id="PS50020">
    <property type="entry name" value="WW_DOMAIN_2"/>
    <property type="match status" value="2"/>
</dbReference>
<keyword evidence="4" id="KW-0508">mRNA splicing</keyword>
<evidence type="ECO:0000256" key="3">
    <source>
        <dbReference type="ARBA" id="ARBA00022737"/>
    </source>
</evidence>
<keyword evidence="5" id="KW-0539">Nucleus</keyword>
<feature type="compositionally biased region" description="Basic and acidic residues" evidence="7">
    <location>
        <begin position="648"/>
        <end position="712"/>
    </location>
</feature>
<dbReference type="GO" id="GO:0045292">
    <property type="term" value="P:mRNA cis splicing, via spliceosome"/>
    <property type="evidence" value="ECO:0007669"/>
    <property type="project" value="InterPro"/>
</dbReference>
<dbReference type="FunFam" id="1.10.10.440:FF:000027">
    <property type="entry name" value="Formin binding protein (FNB3)"/>
    <property type="match status" value="1"/>
</dbReference>
<reference evidence="10 11" key="1">
    <citation type="journal article" date="2018" name="IMA Fungus">
        <title>IMA Genome-F 9: Draft genome sequence of Annulohypoxylon stygium, Aspergillus mulundensis, Berkeleyomyces basicola (syn. Thielaviopsis basicola), Ceratocystis smalleyi, two Cercospora beticola strains, Coleophoma cylindrospora, Fusarium fracticaudum, Phialophora cf. hyalina, and Morchella septimelata.</title>
        <authorList>
            <person name="Wingfield B.D."/>
            <person name="Bills G.F."/>
            <person name="Dong Y."/>
            <person name="Huang W."/>
            <person name="Nel W.J."/>
            <person name="Swalarsk-Parry B.S."/>
            <person name="Vaghefi N."/>
            <person name="Wilken P.M."/>
            <person name="An Z."/>
            <person name="de Beer Z.W."/>
            <person name="De Vos L."/>
            <person name="Chen L."/>
            <person name="Duong T.A."/>
            <person name="Gao Y."/>
            <person name="Hammerbacher A."/>
            <person name="Kikkert J.R."/>
            <person name="Li Y."/>
            <person name="Li H."/>
            <person name="Li K."/>
            <person name="Li Q."/>
            <person name="Liu X."/>
            <person name="Ma X."/>
            <person name="Naidoo K."/>
            <person name="Pethybridge S.J."/>
            <person name="Sun J."/>
            <person name="Steenkamp E.T."/>
            <person name="van der Nest M.A."/>
            <person name="van Wyk S."/>
            <person name="Wingfield M.J."/>
            <person name="Xiong C."/>
            <person name="Yue Q."/>
            <person name="Zhang X."/>
        </authorList>
    </citation>
    <scope>NUCLEOTIDE SEQUENCE [LARGE SCALE GENOMIC DNA]</scope>
    <source>
        <strain evidence="10 11">BP6252</strain>
    </source>
</reference>
<dbReference type="OrthoDB" id="187617at2759"/>
<dbReference type="Gene3D" id="2.20.70.10">
    <property type="match status" value="2"/>
</dbReference>
<gene>
    <name evidence="10" type="ORF">BP6252_00880</name>
</gene>
<dbReference type="FunFam" id="1.10.10.440:FF:000013">
    <property type="entry name" value="pre-mRNA-processing protein 40A isoform X1"/>
    <property type="match status" value="1"/>
</dbReference>
<evidence type="ECO:0000259" key="9">
    <source>
        <dbReference type="PROSITE" id="PS51676"/>
    </source>
</evidence>
<dbReference type="InterPro" id="IPR036517">
    <property type="entry name" value="FF_domain_sf"/>
</dbReference>
<dbReference type="EMBL" id="PDLM01000001">
    <property type="protein sequence ID" value="RDW88848.1"/>
    <property type="molecule type" value="Genomic_DNA"/>
</dbReference>
<feature type="compositionally biased region" description="Basic and acidic residues" evidence="7">
    <location>
        <begin position="611"/>
        <end position="633"/>
    </location>
</feature>
<dbReference type="InterPro" id="IPR001202">
    <property type="entry name" value="WW_dom"/>
</dbReference>
<evidence type="ECO:0000259" key="8">
    <source>
        <dbReference type="PROSITE" id="PS50020"/>
    </source>
</evidence>
<proteinExistence type="predicted"/>
<keyword evidence="2" id="KW-0507">mRNA processing</keyword>
<dbReference type="GO" id="GO:0071004">
    <property type="term" value="C:U2-type prespliceosome"/>
    <property type="evidence" value="ECO:0007669"/>
    <property type="project" value="TreeGrafter"/>
</dbReference>
<dbReference type="PANTHER" id="PTHR11864">
    <property type="entry name" value="PRE-MRNA-PROCESSING PROTEIN PRP40"/>
    <property type="match status" value="1"/>
</dbReference>
<dbReference type="PANTHER" id="PTHR11864:SF0">
    <property type="entry name" value="PRP40 PRE-MRNA PROCESSING FACTOR 40 HOMOLOG A (YEAST)"/>
    <property type="match status" value="1"/>
</dbReference>
<dbReference type="FunFam" id="1.10.10.440:FF:000034">
    <property type="entry name" value="Formin binding protein (FNB3)"/>
    <property type="match status" value="1"/>
</dbReference>
<evidence type="ECO:0000313" key="11">
    <source>
        <dbReference type="Proteomes" id="UP000256645"/>
    </source>
</evidence>
<evidence type="ECO:0000256" key="7">
    <source>
        <dbReference type="SAM" id="MobiDB-lite"/>
    </source>
</evidence>
<dbReference type="FunFam" id="1.10.10.440:FF:000032">
    <property type="entry name" value="Formin binding protein (FNB3)"/>
    <property type="match status" value="1"/>
</dbReference>
<evidence type="ECO:0000256" key="4">
    <source>
        <dbReference type="ARBA" id="ARBA00023187"/>
    </source>
</evidence>
<evidence type="ECO:0008006" key="12">
    <source>
        <dbReference type="Google" id="ProtNLM"/>
    </source>
</evidence>
<dbReference type="InterPro" id="IPR002713">
    <property type="entry name" value="FF_domain"/>
</dbReference>
<evidence type="ECO:0000256" key="2">
    <source>
        <dbReference type="ARBA" id="ARBA00022664"/>
    </source>
</evidence>
<organism evidence="10 11">
    <name type="scientific">Coleophoma cylindrospora</name>
    <dbReference type="NCBI Taxonomy" id="1849047"/>
    <lineage>
        <taxon>Eukaryota</taxon>
        <taxon>Fungi</taxon>
        <taxon>Dikarya</taxon>
        <taxon>Ascomycota</taxon>
        <taxon>Pezizomycotina</taxon>
        <taxon>Leotiomycetes</taxon>
        <taxon>Helotiales</taxon>
        <taxon>Dermateaceae</taxon>
        <taxon>Coleophoma</taxon>
    </lineage>
</organism>
<feature type="compositionally biased region" description="Basic and acidic residues" evidence="7">
    <location>
        <begin position="750"/>
        <end position="763"/>
    </location>
</feature>
<dbReference type="InterPro" id="IPR036020">
    <property type="entry name" value="WW_dom_sf"/>
</dbReference>
<dbReference type="Gene3D" id="1.10.10.440">
    <property type="entry name" value="FF domain"/>
    <property type="match status" value="5"/>
</dbReference>
<evidence type="ECO:0000256" key="6">
    <source>
        <dbReference type="SAM" id="Coils"/>
    </source>
</evidence>
<dbReference type="SUPFAM" id="SSF51045">
    <property type="entry name" value="WW domain"/>
    <property type="match status" value="2"/>
</dbReference>
<dbReference type="InterPro" id="IPR039726">
    <property type="entry name" value="Prp40-like"/>
</dbReference>
<feature type="coiled-coil region" evidence="6">
    <location>
        <begin position="345"/>
        <end position="379"/>
    </location>
</feature>
<keyword evidence="3" id="KW-0677">Repeat</keyword>
<dbReference type="SUPFAM" id="SSF81698">
    <property type="entry name" value="FF domain"/>
    <property type="match status" value="5"/>
</dbReference>
<comment type="caution">
    <text evidence="10">The sequence shown here is derived from an EMBL/GenBank/DDBJ whole genome shotgun (WGS) entry which is preliminary data.</text>
</comment>
<protein>
    <recommendedName>
        <fullName evidence="12">Formin binding protein</fullName>
    </recommendedName>
</protein>
<name>A0A3D8SSV4_9HELO</name>
<feature type="compositionally biased region" description="Basic and acidic residues" evidence="7">
    <location>
        <begin position="571"/>
        <end position="600"/>
    </location>
</feature>
<dbReference type="AlphaFoldDB" id="A0A3D8SSV4"/>
<dbReference type="Pfam" id="PF25432">
    <property type="entry name" value="FF_PRPF40A"/>
    <property type="match status" value="1"/>
</dbReference>
<dbReference type="Pfam" id="PF00397">
    <property type="entry name" value="WW"/>
    <property type="match status" value="2"/>
</dbReference>
<feature type="domain" description="WW" evidence="8">
    <location>
        <begin position="11"/>
        <end position="44"/>
    </location>
</feature>
<keyword evidence="6" id="KW-0175">Coiled coil</keyword>
<feature type="domain" description="FF" evidence="9">
    <location>
        <begin position="157"/>
        <end position="214"/>
    </location>
</feature>
<feature type="region of interest" description="Disordered" evidence="7">
    <location>
        <begin position="571"/>
        <end position="796"/>
    </location>
</feature>
<dbReference type="PROSITE" id="PS51676">
    <property type="entry name" value="FF"/>
    <property type="match status" value="3"/>
</dbReference>
<sequence length="796" mass="93322">MNGIHGMNGHGPPPVLWQEAKNADGRVYYYNTITKATQWTKPEDLMTPAERALADQPWKEYTAEGGRKYWYNTESKQSSWEMPAVYKEALAKESVAPAQPVQPPMFVAGGGFSTSDYDQPREREPVGEARQIAYGNDANGSRPGAQAFVPANNDPDYSTFEEAEAAFLKMLRRNNVQPDWTWEHTMRMIIKDPQYRSLKDPKDRRAAFEKYAVEVRLQEKDRAKERLAKLRTDFATMLKSHPEIKHYTRWKNARPIIEGETIFRSSNDDDERRQLFEDYIIELKKANAEREAETRKDAMDALVEILNGLNLEPYTRWSEAQGIIQTTERFQGDEKFKALSKSDMLVVFENHIKSLEKTFNDARQQVKNLKSRRERQNRDRFIGLLNELRDSNSIKAGSKWSQIHPLIENDERYTAILGQPGSTPLDLFWDIVEEEERALRSTRNDVLDVLDDKRFEIQQKTTFDEFLALMHSDRRTANIDRDALSLIFERLREKVSRRSEDVKHQAERQQRRAVDALRSYIKHLEPPVNVDDTYERTKPRFDRSEEYSAVSSEDLRRSAFDKVIKRLKEKEEDAEKDRLKRRDRASVDRPTHRDRGERSHRSGGRHSRPSRSPEPDAYEADRRKAIADREKNYRKAGGMDTLLSPGRRGNDRERERERERDRDRERERERDLDRPQRGRRDDTLSHYDRERRDREDEREKLYRRRGDPRGGPDELPYGDDARVPSGGRRRRADSDIESQGSKRDSKRTRREPTPPRERSPPPRDRRHRTRTPPATVPAKDDPAVHSGSEEGEIEEE</sequence>
<dbReference type="CDD" id="cd00201">
    <property type="entry name" value="WW"/>
    <property type="match status" value="2"/>
</dbReference>
<dbReference type="Proteomes" id="UP000256645">
    <property type="component" value="Unassembled WGS sequence"/>
</dbReference>
<dbReference type="SMART" id="SM00456">
    <property type="entry name" value="WW"/>
    <property type="match status" value="2"/>
</dbReference>
<feature type="domain" description="FF" evidence="9">
    <location>
        <begin position="373"/>
        <end position="434"/>
    </location>
</feature>
<feature type="domain" description="FF" evidence="9">
    <location>
        <begin position="226"/>
        <end position="282"/>
    </location>
</feature>
<evidence type="ECO:0000256" key="1">
    <source>
        <dbReference type="ARBA" id="ARBA00004123"/>
    </source>
</evidence>
<keyword evidence="11" id="KW-1185">Reference proteome</keyword>
<dbReference type="PROSITE" id="PS01159">
    <property type="entry name" value="WW_DOMAIN_1"/>
    <property type="match status" value="2"/>
</dbReference>